<gene>
    <name evidence="1" type="ORF">ELX58_07750</name>
</gene>
<dbReference type="RefSeq" id="WP_133442525.1">
    <property type="nucleotide sequence ID" value="NZ_CP034726.1"/>
</dbReference>
<protein>
    <submittedName>
        <fullName evidence="1">Uncharacterized protein</fullName>
    </submittedName>
</protein>
<organism evidence="1 2">
    <name type="scientific">Acetilactobacillus jinshanensis</name>
    <dbReference type="NCBI Taxonomy" id="1720083"/>
    <lineage>
        <taxon>Bacteria</taxon>
        <taxon>Bacillati</taxon>
        <taxon>Bacillota</taxon>
        <taxon>Bacilli</taxon>
        <taxon>Lactobacillales</taxon>
        <taxon>Lactobacillaceae</taxon>
        <taxon>Acetilactobacillus</taxon>
    </lineage>
</organism>
<accession>A0A4P6ZML0</accession>
<sequence>MAKLHHKLQYLTEYLNKDLQLANSKTNDPQHAVDLATATIGVTLGNMSKAIKLRPVVAASQHTYQNQQHPYNLKAADLVSRHKIIDKADYLTMKAHLDQLSDDQDAAKQKLPLPRKKFLGIF</sequence>
<dbReference type="EMBL" id="CP034726">
    <property type="protein sequence ID" value="QBP18968.1"/>
    <property type="molecule type" value="Genomic_DNA"/>
</dbReference>
<dbReference type="Proteomes" id="UP000294321">
    <property type="component" value="Chromosome"/>
</dbReference>
<dbReference type="KEGG" id="lji:ELX58_07750"/>
<proteinExistence type="predicted"/>
<name>A0A4P6ZML0_9LACO</name>
<reference evidence="2" key="1">
    <citation type="submission" date="2018-12" db="EMBL/GenBank/DDBJ databases">
        <title>A new species of lactobacillus.</title>
        <authorList>
            <person name="Jian Y."/>
            <person name="Xin L."/>
            <person name="Hong Z.J."/>
            <person name="Ming L.Z."/>
            <person name="Hong X.Z."/>
        </authorList>
    </citation>
    <scope>NUCLEOTIDE SEQUENCE [LARGE SCALE GENOMIC DNA]</scope>
    <source>
        <strain evidence="2">HSLZ-75</strain>
    </source>
</reference>
<evidence type="ECO:0000313" key="2">
    <source>
        <dbReference type="Proteomes" id="UP000294321"/>
    </source>
</evidence>
<dbReference type="AlphaFoldDB" id="A0A4P6ZML0"/>
<keyword evidence="2" id="KW-1185">Reference proteome</keyword>
<evidence type="ECO:0000313" key="1">
    <source>
        <dbReference type="EMBL" id="QBP18968.1"/>
    </source>
</evidence>